<evidence type="ECO:0000256" key="6">
    <source>
        <dbReference type="ARBA" id="ARBA00023136"/>
    </source>
</evidence>
<gene>
    <name evidence="9" type="primary">eccD</name>
    <name evidence="9" type="ORF">ACFSUT_34065</name>
</gene>
<name>A0ABW5I844_9PSEU</name>
<evidence type="ECO:0000256" key="5">
    <source>
        <dbReference type="ARBA" id="ARBA00022989"/>
    </source>
</evidence>
<evidence type="ECO:0000256" key="2">
    <source>
        <dbReference type="ARBA" id="ARBA00006162"/>
    </source>
</evidence>
<feature type="transmembrane region" description="Helical" evidence="7">
    <location>
        <begin position="411"/>
        <end position="430"/>
    </location>
</feature>
<evidence type="ECO:0000256" key="3">
    <source>
        <dbReference type="ARBA" id="ARBA00022475"/>
    </source>
</evidence>
<dbReference type="Pfam" id="PF19053">
    <property type="entry name" value="EccD"/>
    <property type="match status" value="1"/>
</dbReference>
<feature type="transmembrane region" description="Helical" evidence="7">
    <location>
        <begin position="120"/>
        <end position="140"/>
    </location>
</feature>
<comment type="caution">
    <text evidence="9">The sequence shown here is derived from an EMBL/GenBank/DDBJ whole genome shotgun (WGS) entry which is preliminary data.</text>
</comment>
<dbReference type="Proteomes" id="UP001597542">
    <property type="component" value="Unassembled WGS sequence"/>
</dbReference>
<dbReference type="RefSeq" id="WP_344278836.1">
    <property type="nucleotide sequence ID" value="NZ_BAAAHV010000015.1"/>
</dbReference>
<evidence type="ECO:0000256" key="4">
    <source>
        <dbReference type="ARBA" id="ARBA00022692"/>
    </source>
</evidence>
<feature type="transmembrane region" description="Helical" evidence="7">
    <location>
        <begin position="146"/>
        <end position="164"/>
    </location>
</feature>
<feature type="transmembrane region" description="Helical" evidence="7">
    <location>
        <begin position="221"/>
        <end position="242"/>
    </location>
</feature>
<dbReference type="InterPro" id="IPR044049">
    <property type="entry name" value="EccD_transm"/>
</dbReference>
<comment type="subcellular location">
    <subcellularLocation>
        <location evidence="1">Cell membrane</location>
        <topology evidence="1">Multi-pass membrane protein</topology>
    </subcellularLocation>
</comment>
<dbReference type="Pfam" id="PF08817">
    <property type="entry name" value="YukD"/>
    <property type="match status" value="1"/>
</dbReference>
<reference evidence="10" key="1">
    <citation type="journal article" date="2019" name="Int. J. Syst. Evol. Microbiol.">
        <title>The Global Catalogue of Microorganisms (GCM) 10K type strain sequencing project: providing services to taxonomists for standard genome sequencing and annotation.</title>
        <authorList>
            <consortium name="The Broad Institute Genomics Platform"/>
            <consortium name="The Broad Institute Genome Sequencing Center for Infectious Disease"/>
            <person name="Wu L."/>
            <person name="Ma J."/>
        </authorList>
    </citation>
    <scope>NUCLEOTIDE SEQUENCE [LARGE SCALE GENOMIC DNA]</scope>
    <source>
        <strain evidence="10">CGMCC 4.7638</strain>
    </source>
</reference>
<feature type="domain" description="EccD-like transmembrane" evidence="8">
    <location>
        <begin position="117"/>
        <end position="472"/>
    </location>
</feature>
<feature type="transmembrane region" description="Helical" evidence="7">
    <location>
        <begin position="332"/>
        <end position="351"/>
    </location>
</feature>
<evidence type="ECO:0000259" key="8">
    <source>
        <dbReference type="Pfam" id="PF19053"/>
    </source>
</evidence>
<keyword evidence="3" id="KW-1003">Cell membrane</keyword>
<feature type="transmembrane region" description="Helical" evidence="7">
    <location>
        <begin position="450"/>
        <end position="469"/>
    </location>
</feature>
<sequence length="474" mass="48489">MTSSVIDDLCRITVVAAKGRTDLSIPVQMTVSELLPTLLRHVDPAQDGGIDAWVLQRVGEEPLDPDGTADSLGLLDGDVLYLQMREAAMAPVHFDDLVDGVATAIRERPDRWRPAMTKHLYLGLAASALVIALFALLIAGPLLPRALGAGLLAVLAGVAGTVCSRSLGAPAAACVFGLAAAPFASFSGLLLPNLFQSSAAAAATVPGPFGWSVGPLSAANFLAAGALGALTATAVSIGVGIVRPAFVSVAAIGVGVVLGGTVDLVWSIGRVGASGLVAVTALVCTIFGPMNAARLVRLRLPLMPETIEQLQEDIDPLPGPQLMSRAKSADRYLNALSVAAGVLCSACAIILVPAEGWAPRTLGFLVGAAMLLRSRVLVSAWQRSSAVVPGAVAACALALTLAGGMPPWGRAGIALVLGAAAIALSFGSAYLPGRRLVPFWGRWAEISESLMALAAIPVLLQVLGVYSWARGLFG</sequence>
<dbReference type="EMBL" id="JBHUKQ010000016">
    <property type="protein sequence ID" value="MFD2485339.1"/>
    <property type="molecule type" value="Genomic_DNA"/>
</dbReference>
<dbReference type="InterPro" id="IPR006707">
    <property type="entry name" value="T7SS_EccD"/>
</dbReference>
<evidence type="ECO:0000256" key="1">
    <source>
        <dbReference type="ARBA" id="ARBA00004651"/>
    </source>
</evidence>
<feature type="transmembrane region" description="Helical" evidence="7">
    <location>
        <begin position="386"/>
        <end position="405"/>
    </location>
</feature>
<evidence type="ECO:0000313" key="10">
    <source>
        <dbReference type="Proteomes" id="UP001597542"/>
    </source>
</evidence>
<keyword evidence="6 7" id="KW-0472">Membrane</keyword>
<comment type="similarity">
    <text evidence="2">Belongs to the EccD/Snm4 family.</text>
</comment>
<feature type="transmembrane region" description="Helical" evidence="7">
    <location>
        <begin position="249"/>
        <end position="269"/>
    </location>
</feature>
<dbReference type="Gene3D" id="3.10.20.90">
    <property type="entry name" value="Phosphatidylinositol 3-kinase Catalytic Subunit, Chain A, domain 1"/>
    <property type="match status" value="1"/>
</dbReference>
<organism evidence="9 10">
    <name type="scientific">Amycolatopsis albidoflavus</name>
    <dbReference type="NCBI Taxonomy" id="102226"/>
    <lineage>
        <taxon>Bacteria</taxon>
        <taxon>Bacillati</taxon>
        <taxon>Actinomycetota</taxon>
        <taxon>Actinomycetes</taxon>
        <taxon>Pseudonocardiales</taxon>
        <taxon>Pseudonocardiaceae</taxon>
        <taxon>Amycolatopsis</taxon>
    </lineage>
</organism>
<dbReference type="PIRSF" id="PIRSF017804">
    <property type="entry name" value="Secretion_EccD1"/>
    <property type="match status" value="1"/>
</dbReference>
<protein>
    <submittedName>
        <fullName evidence="9">Type VII secretion integral membrane protein EccD</fullName>
    </submittedName>
</protein>
<keyword evidence="10" id="KW-1185">Reference proteome</keyword>
<feature type="transmembrane region" description="Helical" evidence="7">
    <location>
        <begin position="171"/>
        <end position="191"/>
    </location>
</feature>
<evidence type="ECO:0000256" key="7">
    <source>
        <dbReference type="SAM" id="Phobius"/>
    </source>
</evidence>
<dbReference type="NCBIfam" id="TIGR03920">
    <property type="entry name" value="T7SS_EccD"/>
    <property type="match status" value="1"/>
</dbReference>
<evidence type="ECO:0000313" key="9">
    <source>
        <dbReference type="EMBL" id="MFD2485339.1"/>
    </source>
</evidence>
<keyword evidence="4 7" id="KW-0812">Transmembrane</keyword>
<feature type="transmembrane region" description="Helical" evidence="7">
    <location>
        <begin position="357"/>
        <end position="374"/>
    </location>
</feature>
<accession>A0ABW5I844</accession>
<feature type="transmembrane region" description="Helical" evidence="7">
    <location>
        <begin position="275"/>
        <end position="293"/>
    </location>
</feature>
<keyword evidence="5 7" id="KW-1133">Transmembrane helix</keyword>
<proteinExistence type="inferred from homology"/>
<dbReference type="InterPro" id="IPR024962">
    <property type="entry name" value="YukD-like"/>
</dbReference>